<accession>A0ABW2IIQ9</accession>
<evidence type="ECO:0000256" key="1">
    <source>
        <dbReference type="ARBA" id="ARBA00022679"/>
    </source>
</evidence>
<dbReference type="InterPro" id="IPR045078">
    <property type="entry name" value="TST/MPST-like"/>
</dbReference>
<gene>
    <name evidence="4" type="primary">sseA</name>
    <name evidence="4" type="ORF">ACFQS8_04255</name>
</gene>
<dbReference type="GO" id="GO:0016784">
    <property type="term" value="F:3-mercaptopyruvate sulfurtransferase activity"/>
    <property type="evidence" value="ECO:0007669"/>
    <property type="project" value="UniProtKB-EC"/>
</dbReference>
<proteinExistence type="predicted"/>
<dbReference type="EC" id="2.8.1.2" evidence="4"/>
<sequence>MSDITLSTPLVSAQWLKNNWGRDGLKIVDTTYTLPFLNPEKNGAQLYEEAHIPDAIFFPLDEIADTSSDLPHMLAPDIQFSAQMSELGLSSSDAIVVYDQNGWVASARVWWNLRMMGHTNVAVLNGGLKAWKAANGAVVSGKIKDAKGGIFHAKPNPALVRDIEDMRQHVKAQDVQILDARNAARFKGEAAEPRAGLKSGHMPGAFNLTHAALIREDNLLKDKHDLYDVFAASGLDLDKPIVTTCGSGITASVLALGLAVIGRDDVAVYDGSWSQWGGADNCPVATGEAQMNGQTT</sequence>
<dbReference type="Pfam" id="PF00581">
    <property type="entry name" value="Rhodanese"/>
    <property type="match status" value="2"/>
</dbReference>
<dbReference type="Proteomes" id="UP001596492">
    <property type="component" value="Unassembled WGS sequence"/>
</dbReference>
<evidence type="ECO:0000256" key="2">
    <source>
        <dbReference type="ARBA" id="ARBA00022737"/>
    </source>
</evidence>
<dbReference type="PROSITE" id="PS50206">
    <property type="entry name" value="RHODANESE_3"/>
    <property type="match status" value="2"/>
</dbReference>
<dbReference type="NCBIfam" id="NF008557">
    <property type="entry name" value="PRK11493.1"/>
    <property type="match status" value="1"/>
</dbReference>
<evidence type="ECO:0000259" key="3">
    <source>
        <dbReference type="PROSITE" id="PS50206"/>
    </source>
</evidence>
<dbReference type="InterPro" id="IPR036873">
    <property type="entry name" value="Rhodanese-like_dom_sf"/>
</dbReference>
<evidence type="ECO:0000313" key="4">
    <source>
        <dbReference type="EMBL" id="MFC7290817.1"/>
    </source>
</evidence>
<keyword evidence="1 4" id="KW-0808">Transferase</keyword>
<dbReference type="SMART" id="SM00450">
    <property type="entry name" value="RHOD"/>
    <property type="match status" value="2"/>
</dbReference>
<evidence type="ECO:0000313" key="5">
    <source>
        <dbReference type="Proteomes" id="UP001596492"/>
    </source>
</evidence>
<dbReference type="SUPFAM" id="SSF52821">
    <property type="entry name" value="Rhodanese/Cell cycle control phosphatase"/>
    <property type="match status" value="2"/>
</dbReference>
<feature type="domain" description="Rhodanese" evidence="3">
    <location>
        <begin position="21"/>
        <end position="140"/>
    </location>
</feature>
<keyword evidence="2" id="KW-0677">Repeat</keyword>
<reference evidence="5" key="1">
    <citation type="journal article" date="2019" name="Int. J. Syst. Evol. Microbiol.">
        <title>The Global Catalogue of Microorganisms (GCM) 10K type strain sequencing project: providing services to taxonomists for standard genome sequencing and annotation.</title>
        <authorList>
            <consortium name="The Broad Institute Genomics Platform"/>
            <consortium name="The Broad Institute Genome Sequencing Center for Infectious Disease"/>
            <person name="Wu L."/>
            <person name="Ma J."/>
        </authorList>
    </citation>
    <scope>NUCLEOTIDE SEQUENCE [LARGE SCALE GENOMIC DNA]</scope>
    <source>
        <strain evidence="5">CCUG 51308</strain>
    </source>
</reference>
<organism evidence="4 5">
    <name type="scientific">Hirschia litorea</name>
    <dbReference type="NCBI Taxonomy" id="1199156"/>
    <lineage>
        <taxon>Bacteria</taxon>
        <taxon>Pseudomonadati</taxon>
        <taxon>Pseudomonadota</taxon>
        <taxon>Alphaproteobacteria</taxon>
        <taxon>Hyphomonadales</taxon>
        <taxon>Hyphomonadaceae</taxon>
        <taxon>Hirschia</taxon>
    </lineage>
</organism>
<feature type="domain" description="Rhodanese" evidence="3">
    <location>
        <begin position="171"/>
        <end position="285"/>
    </location>
</feature>
<protein>
    <submittedName>
        <fullName evidence="4">3-mercaptopyruvate sulfurtransferase</fullName>
        <ecNumber evidence="4">2.8.1.2</ecNumber>
    </submittedName>
</protein>
<comment type="caution">
    <text evidence="4">The sequence shown here is derived from an EMBL/GenBank/DDBJ whole genome shotgun (WGS) entry which is preliminary data.</text>
</comment>
<name>A0ABW2IIQ9_9PROT</name>
<dbReference type="CDD" id="cd01448">
    <property type="entry name" value="TST_Repeat_1"/>
    <property type="match status" value="1"/>
</dbReference>
<dbReference type="PANTHER" id="PTHR11364">
    <property type="entry name" value="THIOSULFATE SULFERTANSFERASE"/>
    <property type="match status" value="1"/>
</dbReference>
<dbReference type="RefSeq" id="WP_382166020.1">
    <property type="nucleotide sequence ID" value="NZ_JBHTBR010000002.1"/>
</dbReference>
<dbReference type="InterPro" id="IPR001763">
    <property type="entry name" value="Rhodanese-like_dom"/>
</dbReference>
<dbReference type="PANTHER" id="PTHR11364:SF27">
    <property type="entry name" value="SULFURTRANSFERASE"/>
    <property type="match status" value="1"/>
</dbReference>
<dbReference type="EMBL" id="JBHTBR010000002">
    <property type="protein sequence ID" value="MFC7290817.1"/>
    <property type="molecule type" value="Genomic_DNA"/>
</dbReference>
<keyword evidence="5" id="KW-1185">Reference proteome</keyword>
<dbReference type="Gene3D" id="3.40.250.10">
    <property type="entry name" value="Rhodanese-like domain"/>
    <property type="match status" value="2"/>
</dbReference>
<dbReference type="CDD" id="cd01449">
    <property type="entry name" value="TST_Repeat_2"/>
    <property type="match status" value="1"/>
</dbReference>